<feature type="compositionally biased region" description="Basic and acidic residues" evidence="1">
    <location>
        <begin position="18"/>
        <end position="29"/>
    </location>
</feature>
<gene>
    <name evidence="2" type="ORF">OR214_03864</name>
</gene>
<protein>
    <submittedName>
        <fullName evidence="2">Uncharacterized protein</fullName>
    </submittedName>
</protein>
<dbReference type="AlphaFoldDB" id="R0CHG4"/>
<comment type="caution">
    <text evidence="2">The sequence shown here is derived from an EMBL/GenBank/DDBJ whole genome shotgun (WGS) entry which is preliminary data.</text>
</comment>
<dbReference type="Proteomes" id="UP000013280">
    <property type="component" value="Unassembled WGS sequence"/>
</dbReference>
<sequence length="114" mass="12479">MVEDCLDAVDSAINIDSDTVKASEEARASDDEEESDAAPETEDESPAQIDATDKLLDRLLYCGVLPRYAFPTDVATFSVFDREKSTGFKHVMKFAPSQSLPVALTQYAPGTRSR</sequence>
<proteinExistence type="predicted"/>
<evidence type="ECO:0000256" key="1">
    <source>
        <dbReference type="SAM" id="MobiDB-lite"/>
    </source>
</evidence>
<dbReference type="EMBL" id="APMQ01000012">
    <property type="protein sequence ID" value="ENZ76030.1"/>
    <property type="molecule type" value="Genomic_DNA"/>
</dbReference>
<accession>R0CHG4</accession>
<evidence type="ECO:0000313" key="3">
    <source>
        <dbReference type="Proteomes" id="UP000013280"/>
    </source>
</evidence>
<reference evidence="2 3" key="1">
    <citation type="journal article" date="2013" name="Genome Announc.">
        <title>Draft Genome Sequence for Ralstonia sp. Strain OR214, a Bacterium with Potential for Bioremediation.</title>
        <authorList>
            <person name="Utturkar S.M."/>
            <person name="Bollmann A."/>
            <person name="Brzoska R.M."/>
            <person name="Klingeman D.M."/>
            <person name="Epstein S.E."/>
            <person name="Palumbo A.V."/>
            <person name="Brown S.D."/>
        </authorList>
    </citation>
    <scope>NUCLEOTIDE SEQUENCE [LARGE SCALE GENOMIC DNA]</scope>
    <source>
        <strain evidence="2 3">OR214</strain>
    </source>
</reference>
<organism evidence="2 3">
    <name type="scientific">Ralstonia pickettii OR214</name>
    <dbReference type="NCBI Taxonomy" id="1264675"/>
    <lineage>
        <taxon>Bacteria</taxon>
        <taxon>Pseudomonadati</taxon>
        <taxon>Pseudomonadota</taxon>
        <taxon>Betaproteobacteria</taxon>
        <taxon>Burkholderiales</taxon>
        <taxon>Burkholderiaceae</taxon>
        <taxon>Ralstonia</taxon>
    </lineage>
</organism>
<feature type="compositionally biased region" description="Acidic residues" evidence="1">
    <location>
        <begin position="30"/>
        <end position="45"/>
    </location>
</feature>
<name>R0CHG4_RALPI</name>
<evidence type="ECO:0000313" key="2">
    <source>
        <dbReference type="EMBL" id="ENZ76030.1"/>
    </source>
</evidence>
<feature type="region of interest" description="Disordered" evidence="1">
    <location>
        <begin position="17"/>
        <end position="49"/>
    </location>
</feature>